<dbReference type="EMBL" id="LSZO01000018">
    <property type="protein sequence ID" value="KXU39267.1"/>
    <property type="molecule type" value="Genomic_DNA"/>
</dbReference>
<evidence type="ECO:0000256" key="2">
    <source>
        <dbReference type="ARBA" id="ARBA00014744"/>
    </source>
</evidence>
<name>A0A139SXC2_9GAMM</name>
<evidence type="ECO:0000313" key="9">
    <source>
        <dbReference type="EMBL" id="KXU39267.1"/>
    </source>
</evidence>
<dbReference type="OrthoDB" id="9814063at2"/>
<dbReference type="PANTHER" id="PTHR38439:SF2">
    <property type="entry name" value="OUTER MEMBRANE PROTEIN H.8"/>
    <property type="match status" value="1"/>
</dbReference>
<feature type="domain" description="Blue (type 1) copper" evidence="8">
    <location>
        <begin position="21"/>
        <end position="147"/>
    </location>
</feature>
<dbReference type="GO" id="GO:0005507">
    <property type="term" value="F:copper ion binding"/>
    <property type="evidence" value="ECO:0007669"/>
    <property type="project" value="UniProtKB-UniRule"/>
</dbReference>
<evidence type="ECO:0000256" key="4">
    <source>
        <dbReference type="ARBA" id="ARBA00022723"/>
    </source>
</evidence>
<comment type="caution">
    <text evidence="9">The sequence shown here is derived from an EMBL/GenBank/DDBJ whole genome shotgun (WGS) entry which is preliminary data.</text>
</comment>
<comment type="function">
    <text evidence="1 7">Transfers electrons from cytochrome c551 to cytochrome oxidase.</text>
</comment>
<keyword evidence="6 7" id="KW-0186">Copper</keyword>
<protein>
    <recommendedName>
        <fullName evidence="2 7">Azurin</fullName>
    </recommendedName>
</protein>
<reference evidence="9 10" key="1">
    <citation type="submission" date="2016-02" db="EMBL/GenBank/DDBJ databases">
        <authorList>
            <person name="Wen L."/>
            <person name="He K."/>
            <person name="Yang H."/>
        </authorList>
    </citation>
    <scope>NUCLEOTIDE SEQUENCE [LARGE SCALE GENOMIC DNA]</scope>
    <source>
        <strain evidence="9 10">CV58</strain>
    </source>
</reference>
<dbReference type="InterPro" id="IPR008972">
    <property type="entry name" value="Cupredoxin"/>
</dbReference>
<dbReference type="AlphaFoldDB" id="A0A139SXC2"/>
<comment type="subcellular location">
    <subcellularLocation>
        <location evidence="7">Periplasm</location>
    </subcellularLocation>
</comment>
<dbReference type="Gene3D" id="2.60.40.420">
    <property type="entry name" value="Cupredoxins - blue copper proteins"/>
    <property type="match status" value="1"/>
</dbReference>
<dbReference type="NCBIfam" id="TIGR02695">
    <property type="entry name" value="azurin"/>
    <property type="match status" value="1"/>
</dbReference>
<proteinExistence type="predicted"/>
<dbReference type="CDD" id="cd13922">
    <property type="entry name" value="Azurin"/>
    <property type="match status" value="1"/>
</dbReference>
<organism evidence="9 10">
    <name type="scientific">Ventosimonas gracilis</name>
    <dbReference type="NCBI Taxonomy" id="1680762"/>
    <lineage>
        <taxon>Bacteria</taxon>
        <taxon>Pseudomonadati</taxon>
        <taxon>Pseudomonadota</taxon>
        <taxon>Gammaproteobacteria</taxon>
        <taxon>Pseudomonadales</taxon>
        <taxon>Ventosimonadaceae</taxon>
        <taxon>Ventosimonas</taxon>
    </lineage>
</organism>
<keyword evidence="3 7" id="KW-0813">Transport</keyword>
<dbReference type="Proteomes" id="UP000072660">
    <property type="component" value="Unassembled WGS sequence"/>
</dbReference>
<keyword evidence="7" id="KW-0574">Periplasm</keyword>
<dbReference type="GO" id="GO:0009055">
    <property type="term" value="F:electron transfer activity"/>
    <property type="evidence" value="ECO:0007669"/>
    <property type="project" value="InterPro"/>
</dbReference>
<dbReference type="Pfam" id="PF00127">
    <property type="entry name" value="Copper-bind"/>
    <property type="match status" value="1"/>
</dbReference>
<evidence type="ECO:0000256" key="5">
    <source>
        <dbReference type="ARBA" id="ARBA00022982"/>
    </source>
</evidence>
<evidence type="ECO:0000259" key="8">
    <source>
        <dbReference type="Pfam" id="PF00127"/>
    </source>
</evidence>
<evidence type="ECO:0000256" key="6">
    <source>
        <dbReference type="ARBA" id="ARBA00023008"/>
    </source>
</evidence>
<feature type="signal peptide" evidence="7">
    <location>
        <begin position="1"/>
        <end position="20"/>
    </location>
</feature>
<keyword evidence="10" id="KW-1185">Reference proteome</keyword>
<evidence type="ECO:0000256" key="7">
    <source>
        <dbReference type="RuleBase" id="RU363017"/>
    </source>
</evidence>
<dbReference type="PANTHER" id="PTHR38439">
    <property type="entry name" value="AURACYANIN-B"/>
    <property type="match status" value="1"/>
</dbReference>
<dbReference type="GO" id="GO:0042597">
    <property type="term" value="C:periplasmic space"/>
    <property type="evidence" value="ECO:0007669"/>
    <property type="project" value="UniProtKB-SubCell"/>
</dbReference>
<dbReference type="InterPro" id="IPR050845">
    <property type="entry name" value="Cu-binding_ET"/>
</dbReference>
<dbReference type="InterPro" id="IPR000923">
    <property type="entry name" value="BlueCu_1"/>
</dbReference>
<keyword evidence="4 7" id="KW-0479">Metal-binding</keyword>
<dbReference type="SUPFAM" id="SSF49503">
    <property type="entry name" value="Cupredoxins"/>
    <property type="match status" value="1"/>
</dbReference>
<dbReference type="InterPro" id="IPR014068">
    <property type="entry name" value="Azurin"/>
</dbReference>
<dbReference type="RefSeq" id="WP_068386889.1">
    <property type="nucleotide sequence ID" value="NZ_LSZO01000018.1"/>
</dbReference>
<feature type="chain" id="PRO_5007230336" description="Azurin" evidence="7">
    <location>
        <begin position="21"/>
        <end position="149"/>
    </location>
</feature>
<accession>A0A139SXC2</accession>
<keyword evidence="7" id="KW-0732">Signal</keyword>
<sequence>MLRKTLLASVLTLLSAGAFAATCEVTINSTDAMTFESKAIEISKSCEKFTVHLKHTGQLAKNVMGHNLVIAKTADMQPITTEALAQGVDKDYLKADDPRIVAHTKMIGGGEQDSVTFEVAKLSASEPYSFFCTFPGHAALMNGAVTLVD</sequence>
<evidence type="ECO:0000313" key="10">
    <source>
        <dbReference type="Proteomes" id="UP000072660"/>
    </source>
</evidence>
<evidence type="ECO:0000256" key="3">
    <source>
        <dbReference type="ARBA" id="ARBA00022448"/>
    </source>
</evidence>
<evidence type="ECO:0000256" key="1">
    <source>
        <dbReference type="ARBA" id="ARBA00002770"/>
    </source>
</evidence>
<keyword evidence="5 7" id="KW-0249">Electron transport</keyword>
<gene>
    <name evidence="9" type="ORF">AXE65_09330</name>
</gene>